<sequence length="75" mass="8084">MPSETVSRFRRHFGFRRAEAHPAILPPSGTDAKIMAGRNGRVGFSPPLQTASALPVIPAQAGIQTIGQRQYSKVV</sequence>
<dbReference type="RefSeq" id="WP_349273245.1">
    <property type="nucleotide sequence ID" value="NZ_JBECZB010000010.1"/>
</dbReference>
<gene>
    <name evidence="1" type="ORF">ABM124_08365</name>
</gene>
<organism evidence="1 2">
    <name type="scientific">Neisseria polysaccharea</name>
    <dbReference type="NCBI Taxonomy" id="489"/>
    <lineage>
        <taxon>Bacteria</taxon>
        <taxon>Pseudomonadati</taxon>
        <taxon>Pseudomonadota</taxon>
        <taxon>Betaproteobacteria</taxon>
        <taxon>Neisseriales</taxon>
        <taxon>Neisseriaceae</taxon>
        <taxon>Neisseria</taxon>
    </lineage>
</organism>
<protein>
    <recommendedName>
        <fullName evidence="3">HTH araC/xylS-type domain-containing protein</fullName>
    </recommendedName>
</protein>
<evidence type="ECO:0000313" key="1">
    <source>
        <dbReference type="EMBL" id="MEQ3511310.1"/>
    </source>
</evidence>
<proteinExistence type="predicted"/>
<keyword evidence="2" id="KW-1185">Reference proteome</keyword>
<reference evidence="1 2" key="1">
    <citation type="submission" date="2024-05" db="EMBL/GenBank/DDBJ databases">
        <authorList>
            <person name="Matzinger S.R."/>
            <person name="Bankers L."/>
            <person name="Rossheim A."/>
            <person name="Hetherington-Rauth M.C."/>
            <person name="Smith A."/>
            <person name="Baird S."/>
            <person name="Polanco D."/>
        </authorList>
    </citation>
    <scope>NUCLEOTIDE SEQUENCE [LARGE SCALE GENOMIC DNA]</scope>
    <source>
        <strain evidence="1 2">2024CJ-00066</strain>
    </source>
</reference>
<comment type="caution">
    <text evidence="1">The sequence shown here is derived from an EMBL/GenBank/DDBJ whole genome shotgun (WGS) entry which is preliminary data.</text>
</comment>
<evidence type="ECO:0008006" key="3">
    <source>
        <dbReference type="Google" id="ProtNLM"/>
    </source>
</evidence>
<dbReference type="EMBL" id="JBECZB010000010">
    <property type="protein sequence ID" value="MEQ3511310.1"/>
    <property type="molecule type" value="Genomic_DNA"/>
</dbReference>
<evidence type="ECO:0000313" key="2">
    <source>
        <dbReference type="Proteomes" id="UP001447151"/>
    </source>
</evidence>
<accession>A0ABV1JLF8</accession>
<dbReference type="Proteomes" id="UP001447151">
    <property type="component" value="Unassembled WGS sequence"/>
</dbReference>
<name>A0ABV1JLF8_NEIPO</name>